<dbReference type="InterPro" id="IPR055903">
    <property type="entry name" value="DUF7480"/>
</dbReference>
<proteinExistence type="predicted"/>
<keyword evidence="3" id="KW-1185">Reference proteome</keyword>
<evidence type="ECO:0000313" key="2">
    <source>
        <dbReference type="EMBL" id="QKJ85584.1"/>
    </source>
</evidence>
<dbReference type="InterPro" id="IPR054657">
    <property type="entry name" value="T6SS_periplasmic_put"/>
</dbReference>
<dbReference type="NCBIfam" id="NF045617">
    <property type="entry name" value="mostly_LP"/>
    <property type="match status" value="1"/>
</dbReference>
<dbReference type="KEGG" id="pmak:PMPD1_0611"/>
<dbReference type="AlphaFoldDB" id="A0A6M8U7T5"/>
<protein>
    <recommendedName>
        <fullName evidence="1">DUF7480 domain-containing protein</fullName>
    </recommendedName>
</protein>
<organism evidence="2 3">
    <name type="scientific">Paramixta manurensis</name>
    <dbReference type="NCBI Taxonomy" id="2740817"/>
    <lineage>
        <taxon>Bacteria</taxon>
        <taxon>Pseudomonadati</taxon>
        <taxon>Pseudomonadota</taxon>
        <taxon>Gammaproteobacteria</taxon>
        <taxon>Enterobacterales</taxon>
        <taxon>Erwiniaceae</taxon>
        <taxon>Paramixta</taxon>
    </lineage>
</organism>
<gene>
    <name evidence="2" type="ORF">PMPD1_0611</name>
</gene>
<sequence>MRIHRICSMIILTCLLSGCPGPGDRVPPKQPANVTMRNNHLCIIVSTQPGEQVASVQISDGKNNNLRKLLNDPISVASGQCLPTFGYDFKPGHDYVVYYTVEKNNLDEAKYFFAEFSINSRGLQQVSSPAEK</sequence>
<reference evidence="2 3" key="1">
    <citation type="submission" date="2020-06" db="EMBL/GenBank/DDBJ databases">
        <title>Genome sequence of Paramixta manurensis strain PD-1.</title>
        <authorList>
            <person name="Lee C.W."/>
            <person name="Kim J."/>
        </authorList>
    </citation>
    <scope>NUCLEOTIDE SEQUENCE [LARGE SCALE GENOMIC DNA]</scope>
    <source>
        <strain evidence="2 3">PD-1</strain>
    </source>
</reference>
<name>A0A6M8U7T5_9GAMM</name>
<dbReference type="EMBL" id="CP054212">
    <property type="protein sequence ID" value="QKJ85584.1"/>
    <property type="molecule type" value="Genomic_DNA"/>
</dbReference>
<accession>A0A6M8U7T5</accession>
<dbReference type="Pfam" id="PF24295">
    <property type="entry name" value="DUF7480"/>
    <property type="match status" value="1"/>
</dbReference>
<dbReference type="Proteomes" id="UP000505325">
    <property type="component" value="Chromosome"/>
</dbReference>
<evidence type="ECO:0000259" key="1">
    <source>
        <dbReference type="Pfam" id="PF24295"/>
    </source>
</evidence>
<feature type="domain" description="DUF7480" evidence="1">
    <location>
        <begin position="30"/>
        <end position="119"/>
    </location>
</feature>
<evidence type="ECO:0000313" key="3">
    <source>
        <dbReference type="Proteomes" id="UP000505325"/>
    </source>
</evidence>
<dbReference type="PROSITE" id="PS51257">
    <property type="entry name" value="PROKAR_LIPOPROTEIN"/>
    <property type="match status" value="1"/>
</dbReference>